<dbReference type="InterPro" id="IPR005467">
    <property type="entry name" value="His_kinase_dom"/>
</dbReference>
<sequence>MAGLKENNFFEKFFFEQTFNPIALYRVLPDIAECGAAALVYVDVNDAYEKVNKVKREEVIGKSFAQVWPDAEPCWHQIIEECVGENRAVHCESESSVTGKYLEAIAFPLSNNMAATIFLDRTELKKSEMELEESQKKLLGYRSMLRELATKLTISEETTRREIATDLHDSIGHSLLSLLLDLRKLKEKNFGSGEEADKILSGAIESTEKMIAESRELIFELSPPILLEVGITPALEALADKLLTPRGIKWYVATRGGCEKDFSADDAVCIILYRMSRELLINVIKHAQASAVHISVNRGPNKIQVVIEDDGVGMKKKYTAGGRKSGLGLFSIRERLLHIGGDMRIVSNKDGTIVSLLAPLKIENEKNGEI</sequence>
<organism evidence="10 11">
    <name type="scientific">Synergistes jonesii</name>
    <dbReference type="NCBI Taxonomy" id="2754"/>
    <lineage>
        <taxon>Bacteria</taxon>
        <taxon>Thermotogati</taxon>
        <taxon>Synergistota</taxon>
        <taxon>Synergistia</taxon>
        <taxon>Synergistales</taxon>
        <taxon>Synergistaceae</taxon>
        <taxon>Synergistes</taxon>
    </lineage>
</organism>
<evidence type="ECO:0000256" key="4">
    <source>
        <dbReference type="ARBA" id="ARBA00022679"/>
    </source>
</evidence>
<dbReference type="PANTHER" id="PTHR24421:SF10">
    <property type="entry name" value="NITRATE_NITRITE SENSOR PROTEIN NARQ"/>
    <property type="match status" value="1"/>
</dbReference>
<dbReference type="STRING" id="2754.EH55_02305"/>
<evidence type="ECO:0000256" key="5">
    <source>
        <dbReference type="ARBA" id="ARBA00022741"/>
    </source>
</evidence>
<protein>
    <recommendedName>
        <fullName evidence="2">histidine kinase</fullName>
        <ecNumber evidence="2">2.7.13.3</ecNumber>
    </recommendedName>
</protein>
<reference evidence="10 11" key="1">
    <citation type="submission" date="2014-04" db="EMBL/GenBank/DDBJ databases">
        <title>Draft Genome Sequence of Synergistes jonesii.</title>
        <authorList>
            <person name="Coil D.A."/>
            <person name="Eisen J.A."/>
            <person name="Holland-Moritz H.E."/>
        </authorList>
    </citation>
    <scope>NUCLEOTIDE SEQUENCE [LARGE SCALE GENOMIC DNA]</scope>
    <source>
        <strain evidence="10 11">78-1</strain>
    </source>
</reference>
<dbReference type="Gene3D" id="1.20.5.1930">
    <property type="match status" value="1"/>
</dbReference>
<dbReference type="GO" id="GO:0046983">
    <property type="term" value="F:protein dimerization activity"/>
    <property type="evidence" value="ECO:0007669"/>
    <property type="project" value="InterPro"/>
</dbReference>
<dbReference type="OrthoDB" id="6231at2"/>
<dbReference type="InterPro" id="IPR050482">
    <property type="entry name" value="Sensor_HK_TwoCompSys"/>
</dbReference>
<dbReference type="Pfam" id="PF07730">
    <property type="entry name" value="HisKA_3"/>
    <property type="match status" value="1"/>
</dbReference>
<dbReference type="PROSITE" id="PS50109">
    <property type="entry name" value="HIS_KIN"/>
    <property type="match status" value="1"/>
</dbReference>
<dbReference type="EC" id="2.7.13.3" evidence="2"/>
<keyword evidence="3" id="KW-0597">Phosphoprotein</keyword>
<dbReference type="RefSeq" id="WP_037975270.1">
    <property type="nucleotide sequence ID" value="NZ_JMKI01000021.1"/>
</dbReference>
<evidence type="ECO:0000259" key="9">
    <source>
        <dbReference type="PROSITE" id="PS50109"/>
    </source>
</evidence>
<dbReference type="EMBL" id="JMKI01000021">
    <property type="protein sequence ID" value="KEJ92612.1"/>
    <property type="molecule type" value="Genomic_DNA"/>
</dbReference>
<dbReference type="GO" id="GO:0005524">
    <property type="term" value="F:ATP binding"/>
    <property type="evidence" value="ECO:0007669"/>
    <property type="project" value="UniProtKB-KW"/>
</dbReference>
<dbReference type="GeneID" id="90983195"/>
<gene>
    <name evidence="10" type="ORF">EH55_02305</name>
</gene>
<dbReference type="InterPro" id="IPR003594">
    <property type="entry name" value="HATPase_dom"/>
</dbReference>
<dbReference type="eggNOG" id="COG4585">
    <property type="taxonomic scope" value="Bacteria"/>
</dbReference>
<dbReference type="AlphaFoldDB" id="A0A073J4H9"/>
<evidence type="ECO:0000256" key="2">
    <source>
        <dbReference type="ARBA" id="ARBA00012438"/>
    </source>
</evidence>
<dbReference type="Gene3D" id="3.30.565.10">
    <property type="entry name" value="Histidine kinase-like ATPase, C-terminal domain"/>
    <property type="match status" value="1"/>
</dbReference>
<evidence type="ECO:0000256" key="1">
    <source>
        <dbReference type="ARBA" id="ARBA00000085"/>
    </source>
</evidence>
<dbReference type="PANTHER" id="PTHR24421">
    <property type="entry name" value="NITRATE/NITRITE SENSOR PROTEIN NARX-RELATED"/>
    <property type="match status" value="1"/>
</dbReference>
<keyword evidence="5" id="KW-0547">Nucleotide-binding</keyword>
<keyword evidence="7" id="KW-0067">ATP-binding</keyword>
<keyword evidence="6 10" id="KW-0418">Kinase</keyword>
<evidence type="ECO:0000313" key="11">
    <source>
        <dbReference type="Proteomes" id="UP000027665"/>
    </source>
</evidence>
<evidence type="ECO:0000256" key="3">
    <source>
        <dbReference type="ARBA" id="ARBA00022553"/>
    </source>
</evidence>
<keyword evidence="4" id="KW-0808">Transferase</keyword>
<dbReference type="Pfam" id="PF02518">
    <property type="entry name" value="HATPase_c"/>
    <property type="match status" value="1"/>
</dbReference>
<dbReference type="SUPFAM" id="SSF55874">
    <property type="entry name" value="ATPase domain of HSP90 chaperone/DNA topoisomerase II/histidine kinase"/>
    <property type="match status" value="1"/>
</dbReference>
<evidence type="ECO:0000256" key="8">
    <source>
        <dbReference type="ARBA" id="ARBA00023012"/>
    </source>
</evidence>
<evidence type="ECO:0000256" key="7">
    <source>
        <dbReference type="ARBA" id="ARBA00022840"/>
    </source>
</evidence>
<accession>A0A073J4H9</accession>
<evidence type="ECO:0000256" key="6">
    <source>
        <dbReference type="ARBA" id="ARBA00022777"/>
    </source>
</evidence>
<dbReference type="GO" id="GO:0000155">
    <property type="term" value="F:phosphorelay sensor kinase activity"/>
    <property type="evidence" value="ECO:0007669"/>
    <property type="project" value="InterPro"/>
</dbReference>
<dbReference type="InterPro" id="IPR035965">
    <property type="entry name" value="PAS-like_dom_sf"/>
</dbReference>
<comment type="caution">
    <text evidence="10">The sequence shown here is derived from an EMBL/GenBank/DDBJ whole genome shotgun (WGS) entry which is preliminary data.</text>
</comment>
<dbReference type="SMART" id="SM00387">
    <property type="entry name" value="HATPase_c"/>
    <property type="match status" value="1"/>
</dbReference>
<feature type="domain" description="Histidine kinase" evidence="9">
    <location>
        <begin position="272"/>
        <end position="362"/>
    </location>
</feature>
<dbReference type="InterPro" id="IPR011712">
    <property type="entry name" value="Sig_transdc_His_kin_sub3_dim/P"/>
</dbReference>
<evidence type="ECO:0000313" key="10">
    <source>
        <dbReference type="EMBL" id="KEJ92612.1"/>
    </source>
</evidence>
<dbReference type="InterPro" id="IPR036890">
    <property type="entry name" value="HATPase_C_sf"/>
</dbReference>
<keyword evidence="11" id="KW-1185">Reference proteome</keyword>
<dbReference type="SUPFAM" id="SSF55785">
    <property type="entry name" value="PYP-like sensor domain (PAS domain)"/>
    <property type="match status" value="1"/>
</dbReference>
<comment type="catalytic activity">
    <reaction evidence="1">
        <text>ATP + protein L-histidine = ADP + protein N-phospho-L-histidine.</text>
        <dbReference type="EC" id="2.7.13.3"/>
    </reaction>
</comment>
<dbReference type="GO" id="GO:0016020">
    <property type="term" value="C:membrane"/>
    <property type="evidence" value="ECO:0007669"/>
    <property type="project" value="InterPro"/>
</dbReference>
<proteinExistence type="predicted"/>
<dbReference type="Proteomes" id="UP000027665">
    <property type="component" value="Unassembled WGS sequence"/>
</dbReference>
<dbReference type="Gene3D" id="3.30.450.20">
    <property type="entry name" value="PAS domain"/>
    <property type="match status" value="1"/>
</dbReference>
<keyword evidence="8" id="KW-0902">Two-component regulatory system</keyword>
<name>A0A073J4H9_9BACT</name>
<dbReference type="CDD" id="cd16917">
    <property type="entry name" value="HATPase_UhpB-NarQ-NarX-like"/>
    <property type="match status" value="1"/>
</dbReference>